<dbReference type="SUPFAM" id="SSF56219">
    <property type="entry name" value="DNase I-like"/>
    <property type="match status" value="1"/>
</dbReference>
<proteinExistence type="predicted"/>
<name>A0AA97J388_EUBMA</name>
<dbReference type="AlphaFoldDB" id="A0AA97J388"/>
<reference evidence="3" key="1">
    <citation type="submission" date="2025-08" db="UniProtKB">
        <authorList>
            <consortium name="RefSeq"/>
        </authorList>
    </citation>
    <scope>IDENTIFICATION</scope>
    <source>
        <tissue evidence="3">Blood</tissue>
    </source>
</reference>
<organism evidence="2 3">
    <name type="scientific">Eublepharis macularius</name>
    <name type="common">Leopard gecko</name>
    <name type="synonym">Cyrtodactylus macularius</name>
    <dbReference type="NCBI Taxonomy" id="481883"/>
    <lineage>
        <taxon>Eukaryota</taxon>
        <taxon>Metazoa</taxon>
        <taxon>Chordata</taxon>
        <taxon>Craniata</taxon>
        <taxon>Vertebrata</taxon>
        <taxon>Euteleostomi</taxon>
        <taxon>Lepidosauria</taxon>
        <taxon>Squamata</taxon>
        <taxon>Bifurcata</taxon>
        <taxon>Gekkota</taxon>
        <taxon>Eublepharidae</taxon>
        <taxon>Eublepharinae</taxon>
        <taxon>Eublepharis</taxon>
    </lineage>
</organism>
<gene>
    <name evidence="3" type="primary">LOC129326264</name>
</gene>
<dbReference type="InterPro" id="IPR005135">
    <property type="entry name" value="Endo/exonuclease/phosphatase"/>
</dbReference>
<dbReference type="Gene3D" id="3.60.10.10">
    <property type="entry name" value="Endonuclease/exonuclease/phosphatase"/>
    <property type="match status" value="1"/>
</dbReference>
<dbReference type="InterPro" id="IPR027124">
    <property type="entry name" value="Swc5/CFDP1/2"/>
</dbReference>
<dbReference type="Pfam" id="PF03372">
    <property type="entry name" value="Exo_endo_phos"/>
    <property type="match status" value="1"/>
</dbReference>
<dbReference type="CDD" id="cd09076">
    <property type="entry name" value="L1-EN"/>
    <property type="match status" value="1"/>
</dbReference>
<evidence type="ECO:0000313" key="3">
    <source>
        <dbReference type="RefSeq" id="XP_054830397.1"/>
    </source>
</evidence>
<feature type="domain" description="Endonuclease/exonuclease/phosphatase" evidence="1">
    <location>
        <begin position="35"/>
        <end position="264"/>
    </location>
</feature>
<accession>A0AA97J388</accession>
<dbReference type="RefSeq" id="XP_054830397.1">
    <property type="nucleotide sequence ID" value="XM_054974422.1"/>
</dbReference>
<dbReference type="PANTHER" id="PTHR23227:SF85">
    <property type="entry name" value="CRANIOFACIAL DEVELOPMENT PROTEIN 2"/>
    <property type="match status" value="1"/>
</dbReference>
<dbReference type="Proteomes" id="UP001190640">
    <property type="component" value="Chromosome 3"/>
</dbReference>
<dbReference type="PANTHER" id="PTHR23227">
    <property type="entry name" value="BUCENTAUR RELATED"/>
    <property type="match status" value="1"/>
</dbReference>
<evidence type="ECO:0000259" key="1">
    <source>
        <dbReference type="Pfam" id="PF03372"/>
    </source>
</evidence>
<dbReference type="InterPro" id="IPR036691">
    <property type="entry name" value="Endo/exonu/phosph_ase_sf"/>
</dbReference>
<keyword evidence="2" id="KW-1185">Reference proteome</keyword>
<dbReference type="GO" id="GO:0003824">
    <property type="term" value="F:catalytic activity"/>
    <property type="evidence" value="ECO:0007669"/>
    <property type="project" value="InterPro"/>
</dbReference>
<sequence length="379" mass="43454">MCDTRRTNPHGGLIADRVTGGNDRLRCTESFTIRTWNVRGLNIGKLDIVKKEMDRTGVDLMGVSELHWVGSGDFNSGEHVMYYLGNNNERRRGVDFITNKKLAKCVENVRYISDRVMTIRLRGKPLNLTIIQVYAPTADVDVVDIEEFYVNVQSTLNQTPQNDIIYIIGDFNAKVGNGEVTGVVGSHGLGKRNEAGDHLVLFCQENKFRIANTFFIQPNRRLYTWTSPCGQHRNQIDYILCQQKWRGSIQTAKTLPGADCGTDHQLLAAKIRVRLSKIKKPIIQNKFDVSNIPKQYNVEVKSKFDILNIENDHPDELWKKIKDIIIETAQEYVPYKKRIKTQPWLTEDTIQIADRRRASKAMGKMDEARRLNAEFQREA</sequence>
<dbReference type="GeneID" id="129326264"/>
<dbReference type="KEGG" id="emc:129326264"/>
<protein>
    <submittedName>
        <fullName evidence="3">Craniofacial development protein 2-like</fullName>
    </submittedName>
</protein>
<evidence type="ECO:0000313" key="2">
    <source>
        <dbReference type="Proteomes" id="UP001190640"/>
    </source>
</evidence>